<evidence type="ECO:0000313" key="3">
    <source>
        <dbReference type="Proteomes" id="UP000186455"/>
    </source>
</evidence>
<feature type="compositionally biased region" description="Basic and acidic residues" evidence="1">
    <location>
        <begin position="76"/>
        <end position="85"/>
    </location>
</feature>
<feature type="region of interest" description="Disordered" evidence="1">
    <location>
        <begin position="57"/>
        <end position="118"/>
    </location>
</feature>
<comment type="caution">
    <text evidence="2">The sequence shown here is derived from an EMBL/GenBank/DDBJ whole genome shotgun (WGS) entry which is preliminary data.</text>
</comment>
<protein>
    <submittedName>
        <fullName evidence="2">Uncharacterized protein</fullName>
    </submittedName>
</protein>
<dbReference type="Proteomes" id="UP000186455">
    <property type="component" value="Unassembled WGS sequence"/>
</dbReference>
<dbReference type="EMBL" id="LFBV01000007">
    <property type="protein sequence ID" value="OKH92147.1"/>
    <property type="molecule type" value="Genomic_DNA"/>
</dbReference>
<dbReference type="AlphaFoldDB" id="A0A1Q4V2T8"/>
<sequence length="118" mass="12624">MPCITSRMTPADNGAQAMADLEAEAQRVIASLAQKAATVSVLVTLHPVLPPLVVLTPVPRQGRRSAPRGSSTSVRPETHPDRRDAALPLPGHRQPAEQQDFPQPVPALTGRWGGTGRW</sequence>
<accession>A0A1Q4V2T8</accession>
<organism evidence="2 3">
    <name type="scientific">Streptomyces uncialis</name>
    <dbReference type="NCBI Taxonomy" id="1048205"/>
    <lineage>
        <taxon>Bacteria</taxon>
        <taxon>Bacillati</taxon>
        <taxon>Actinomycetota</taxon>
        <taxon>Actinomycetes</taxon>
        <taxon>Kitasatosporales</taxon>
        <taxon>Streptomycetaceae</taxon>
        <taxon>Streptomyces</taxon>
    </lineage>
</organism>
<gene>
    <name evidence="2" type="ORF">AB852_24650</name>
</gene>
<evidence type="ECO:0000313" key="2">
    <source>
        <dbReference type="EMBL" id="OKH92147.1"/>
    </source>
</evidence>
<proteinExistence type="predicted"/>
<reference evidence="2 3" key="1">
    <citation type="submission" date="2015-06" db="EMBL/GenBank/DDBJ databases">
        <title>Cloning and characterization of the uncialamcin biosynthetic gene cluster.</title>
        <authorList>
            <person name="Yan X."/>
            <person name="Huang T."/>
            <person name="Ge H."/>
            <person name="Shen B."/>
        </authorList>
    </citation>
    <scope>NUCLEOTIDE SEQUENCE [LARGE SCALE GENOMIC DNA]</scope>
    <source>
        <strain evidence="2 3">DCA2648</strain>
    </source>
</reference>
<evidence type="ECO:0000256" key="1">
    <source>
        <dbReference type="SAM" id="MobiDB-lite"/>
    </source>
</evidence>
<name>A0A1Q4V2T8_9ACTN</name>
<keyword evidence="3" id="KW-1185">Reference proteome</keyword>